<accession>A0AAJ0ZGT8</accession>
<evidence type="ECO:0000256" key="1">
    <source>
        <dbReference type="SAM" id="MobiDB-lite"/>
    </source>
</evidence>
<reference evidence="2" key="1">
    <citation type="submission" date="2020-12" db="EMBL/GenBank/DDBJ databases">
        <title>Generalized mutagenesis with transposon Tn5. A laboratory procedure for the identification of genes responsible for a bacterial phenotype and its regulation, illustrated with phenazine production in Pseudomonas chlororaphis.</title>
        <authorList>
            <person name="Muzio F."/>
            <person name="Sobrero P."/>
            <person name="Agaras B."/>
            <person name="Valverde C."/>
        </authorList>
    </citation>
    <scope>NUCLEOTIDE SEQUENCE</scope>
    <source>
        <strain evidence="2">SMMP3</strain>
    </source>
</reference>
<sequence>MNDNSMVKMHKAFNGEVEEPQSAPDSTPPAKGAGTLLPGLEKASRA</sequence>
<dbReference type="Proteomes" id="UP000787568">
    <property type="component" value="Unassembled WGS sequence"/>
</dbReference>
<evidence type="ECO:0000313" key="3">
    <source>
        <dbReference type="Proteomes" id="UP000787568"/>
    </source>
</evidence>
<name>A0AAJ0ZGT8_9PSED</name>
<dbReference type="RefSeq" id="WP_155772760.1">
    <property type="nucleotide sequence ID" value="NZ_CP027746.1"/>
</dbReference>
<comment type="caution">
    <text evidence="2">The sequence shown here is derived from an EMBL/GenBank/DDBJ whole genome shotgun (WGS) entry which is preliminary data.</text>
</comment>
<proteinExistence type="predicted"/>
<dbReference type="EMBL" id="JAEEFW010000001">
    <property type="protein sequence ID" value="MBU4632341.1"/>
    <property type="molecule type" value="Genomic_DNA"/>
</dbReference>
<organism evidence="2 3">
    <name type="scientific">Pseudomonas chlororaphis subsp. aurantiaca</name>
    <dbReference type="NCBI Taxonomy" id="86192"/>
    <lineage>
        <taxon>Bacteria</taxon>
        <taxon>Pseudomonadati</taxon>
        <taxon>Pseudomonadota</taxon>
        <taxon>Gammaproteobacteria</taxon>
        <taxon>Pseudomonadales</taxon>
        <taxon>Pseudomonadaceae</taxon>
        <taxon>Pseudomonas</taxon>
    </lineage>
</organism>
<feature type="region of interest" description="Disordered" evidence="1">
    <location>
        <begin position="1"/>
        <end position="46"/>
    </location>
</feature>
<dbReference type="AlphaFoldDB" id="A0AAJ0ZGT8"/>
<gene>
    <name evidence="2" type="ORF">I8747_05870</name>
</gene>
<protein>
    <submittedName>
        <fullName evidence="2">Uncharacterized protein</fullName>
    </submittedName>
</protein>
<evidence type="ECO:0000313" key="2">
    <source>
        <dbReference type="EMBL" id="MBU4632341.1"/>
    </source>
</evidence>